<keyword evidence="11" id="KW-0753">Steroid metabolism</keyword>
<evidence type="ECO:0000256" key="14">
    <source>
        <dbReference type="SAM" id="Phobius"/>
    </source>
</evidence>
<evidence type="ECO:0000256" key="3">
    <source>
        <dbReference type="ARBA" id="ARBA00022516"/>
    </source>
</evidence>
<dbReference type="Pfam" id="PF05241">
    <property type="entry name" value="EBP"/>
    <property type="match status" value="1"/>
</dbReference>
<dbReference type="GO" id="GO:0016126">
    <property type="term" value="P:sterol biosynthetic process"/>
    <property type="evidence" value="ECO:0007669"/>
    <property type="project" value="UniProtKB-KW"/>
</dbReference>
<feature type="transmembrane region" description="Helical" evidence="14">
    <location>
        <begin position="146"/>
        <end position="164"/>
    </location>
</feature>
<keyword evidence="17" id="KW-1185">Reference proteome</keyword>
<evidence type="ECO:0000256" key="2">
    <source>
        <dbReference type="ARBA" id="ARBA00008337"/>
    </source>
</evidence>
<dbReference type="GO" id="GO:0016020">
    <property type="term" value="C:membrane"/>
    <property type="evidence" value="ECO:0007669"/>
    <property type="project" value="UniProtKB-SubCell"/>
</dbReference>
<keyword evidence="5" id="KW-0752">Steroid biosynthesis</keyword>
<sequence length="229" mass="26436">MMLENPLHPYYPIDAPINGYTANETPLLELLTLASIGSTVLLGTVFALARYLQPSLTKADRIAILWFFFSGITHCLFEGYFIINHKSMASAQDFFGQLWKEYALSDSRYMTADTMVLCMETMTVLVWGPLCLTVAYSIFCESSLRYPLQLLVCLSHLYGDSLYYATSLYDHYVHERSSCRPEPFYFWVYYFFMNFIWIVVPLYYLLQSAGSIKGAFDRLKAIDSGRKFQ</sequence>
<evidence type="ECO:0000256" key="1">
    <source>
        <dbReference type="ARBA" id="ARBA00004141"/>
    </source>
</evidence>
<evidence type="ECO:0000256" key="7">
    <source>
        <dbReference type="ARBA" id="ARBA00023011"/>
    </source>
</evidence>
<keyword evidence="9 13" id="KW-0472">Membrane</keyword>
<gene>
    <name evidence="16" type="ORF">BDV25DRAFT_153570</name>
</gene>
<protein>
    <submittedName>
        <fullName evidence="16">Emopamil-binding protein</fullName>
    </submittedName>
</protein>
<keyword evidence="8" id="KW-0443">Lipid metabolism</keyword>
<evidence type="ECO:0000256" key="4">
    <source>
        <dbReference type="ARBA" id="ARBA00022692"/>
    </source>
</evidence>
<feature type="transmembrane region" description="Helical" evidence="14">
    <location>
        <begin position="64"/>
        <end position="83"/>
    </location>
</feature>
<evidence type="ECO:0000313" key="16">
    <source>
        <dbReference type="EMBL" id="KAE8150863.1"/>
    </source>
</evidence>
<keyword evidence="4 13" id="KW-0812">Transmembrane</keyword>
<name>A0A5N6TWV7_ASPAV</name>
<dbReference type="GO" id="GO:0005783">
    <property type="term" value="C:endoplasmic reticulum"/>
    <property type="evidence" value="ECO:0007669"/>
    <property type="project" value="TreeGrafter"/>
</dbReference>
<evidence type="ECO:0000256" key="5">
    <source>
        <dbReference type="ARBA" id="ARBA00022955"/>
    </source>
</evidence>
<accession>A0A5N6TWV7</accession>
<evidence type="ECO:0000256" key="9">
    <source>
        <dbReference type="ARBA" id="ARBA00023136"/>
    </source>
</evidence>
<dbReference type="InterPro" id="IPR033118">
    <property type="entry name" value="EXPERA"/>
</dbReference>
<keyword evidence="12" id="KW-0413">Isomerase</keyword>
<dbReference type="GO" id="GO:0004769">
    <property type="term" value="F:steroid Delta-isomerase activity"/>
    <property type="evidence" value="ECO:0007669"/>
    <property type="project" value="TreeGrafter"/>
</dbReference>
<dbReference type="AlphaFoldDB" id="A0A5N6TWV7"/>
<dbReference type="PROSITE" id="PS51751">
    <property type="entry name" value="EXPERA"/>
    <property type="match status" value="1"/>
</dbReference>
<comment type="similarity">
    <text evidence="2">Belongs to the EBP family.</text>
</comment>
<evidence type="ECO:0000256" key="8">
    <source>
        <dbReference type="ARBA" id="ARBA00023098"/>
    </source>
</evidence>
<evidence type="ECO:0000256" key="6">
    <source>
        <dbReference type="ARBA" id="ARBA00022989"/>
    </source>
</evidence>
<keyword evidence="6 13" id="KW-1133">Transmembrane helix</keyword>
<dbReference type="PANTHER" id="PTHR14207">
    <property type="entry name" value="STEROL ISOMERASE"/>
    <property type="match status" value="1"/>
</dbReference>
<feature type="transmembrane region" description="Helical" evidence="14">
    <location>
        <begin position="30"/>
        <end position="52"/>
    </location>
</feature>
<keyword evidence="7" id="KW-0756">Sterol biosynthesis</keyword>
<dbReference type="GO" id="GO:0047750">
    <property type="term" value="F:cholestenol delta-isomerase activity"/>
    <property type="evidence" value="ECO:0007669"/>
    <property type="project" value="InterPro"/>
</dbReference>
<organism evidence="16 17">
    <name type="scientific">Aspergillus avenaceus</name>
    <dbReference type="NCBI Taxonomy" id="36643"/>
    <lineage>
        <taxon>Eukaryota</taxon>
        <taxon>Fungi</taxon>
        <taxon>Dikarya</taxon>
        <taxon>Ascomycota</taxon>
        <taxon>Pezizomycotina</taxon>
        <taxon>Eurotiomycetes</taxon>
        <taxon>Eurotiomycetidae</taxon>
        <taxon>Eurotiales</taxon>
        <taxon>Aspergillaceae</taxon>
        <taxon>Aspergillus</taxon>
        <taxon>Aspergillus subgen. Circumdati</taxon>
    </lineage>
</organism>
<feature type="transmembrane region" description="Helical" evidence="14">
    <location>
        <begin position="114"/>
        <end position="139"/>
    </location>
</feature>
<dbReference type="Proteomes" id="UP000325780">
    <property type="component" value="Unassembled WGS sequence"/>
</dbReference>
<proteinExistence type="inferred from homology"/>
<evidence type="ECO:0000256" key="11">
    <source>
        <dbReference type="ARBA" id="ARBA00023221"/>
    </source>
</evidence>
<dbReference type="InterPro" id="IPR007905">
    <property type="entry name" value="EBP"/>
</dbReference>
<dbReference type="PANTHER" id="PTHR14207:SF0">
    <property type="entry name" value="3-BETA-HYDROXYSTEROID-DELTA(8),DELTA(7)-ISOMERASE"/>
    <property type="match status" value="1"/>
</dbReference>
<dbReference type="GO" id="GO:0000247">
    <property type="term" value="F:C-8 sterol isomerase activity"/>
    <property type="evidence" value="ECO:0007669"/>
    <property type="project" value="TreeGrafter"/>
</dbReference>
<comment type="subcellular location">
    <subcellularLocation>
        <location evidence="1">Membrane</location>
        <topology evidence="1">Multi-pass membrane protein</topology>
    </subcellularLocation>
</comment>
<dbReference type="OrthoDB" id="58557at2759"/>
<feature type="transmembrane region" description="Helical" evidence="14">
    <location>
        <begin position="184"/>
        <end position="206"/>
    </location>
</feature>
<dbReference type="EMBL" id="ML742083">
    <property type="protein sequence ID" value="KAE8150863.1"/>
    <property type="molecule type" value="Genomic_DNA"/>
</dbReference>
<evidence type="ECO:0000256" key="13">
    <source>
        <dbReference type="PROSITE-ProRule" id="PRU01087"/>
    </source>
</evidence>
<evidence type="ECO:0000313" key="17">
    <source>
        <dbReference type="Proteomes" id="UP000325780"/>
    </source>
</evidence>
<feature type="domain" description="EXPERA" evidence="15">
    <location>
        <begin position="59"/>
        <end position="205"/>
    </location>
</feature>
<keyword evidence="3" id="KW-0444">Lipid biosynthesis</keyword>
<evidence type="ECO:0000256" key="10">
    <source>
        <dbReference type="ARBA" id="ARBA00023166"/>
    </source>
</evidence>
<evidence type="ECO:0000256" key="12">
    <source>
        <dbReference type="ARBA" id="ARBA00023235"/>
    </source>
</evidence>
<evidence type="ECO:0000259" key="15">
    <source>
        <dbReference type="PROSITE" id="PS51751"/>
    </source>
</evidence>
<keyword evidence="10" id="KW-1207">Sterol metabolism</keyword>
<reference evidence="16 17" key="1">
    <citation type="submission" date="2019-04" db="EMBL/GenBank/DDBJ databases">
        <title>Friends and foes A comparative genomics study of 23 Aspergillus species from section Flavi.</title>
        <authorList>
            <consortium name="DOE Joint Genome Institute"/>
            <person name="Kjaerbolling I."/>
            <person name="Vesth T."/>
            <person name="Frisvad J.C."/>
            <person name="Nybo J.L."/>
            <person name="Theobald S."/>
            <person name="Kildgaard S."/>
            <person name="Isbrandt T."/>
            <person name="Kuo A."/>
            <person name="Sato A."/>
            <person name="Lyhne E.K."/>
            <person name="Kogle M.E."/>
            <person name="Wiebenga A."/>
            <person name="Kun R.S."/>
            <person name="Lubbers R.J."/>
            <person name="Makela M.R."/>
            <person name="Barry K."/>
            <person name="Chovatia M."/>
            <person name="Clum A."/>
            <person name="Daum C."/>
            <person name="Haridas S."/>
            <person name="He G."/>
            <person name="LaButti K."/>
            <person name="Lipzen A."/>
            <person name="Mondo S."/>
            <person name="Riley R."/>
            <person name="Salamov A."/>
            <person name="Simmons B.A."/>
            <person name="Magnuson J.K."/>
            <person name="Henrissat B."/>
            <person name="Mortensen U.H."/>
            <person name="Larsen T.O."/>
            <person name="Devries R.P."/>
            <person name="Grigoriev I.V."/>
            <person name="Machida M."/>
            <person name="Baker S.E."/>
            <person name="Andersen M.R."/>
        </authorList>
    </citation>
    <scope>NUCLEOTIDE SEQUENCE [LARGE SCALE GENOMIC DNA]</scope>
    <source>
        <strain evidence="16 17">IBT 18842</strain>
    </source>
</reference>